<protein>
    <submittedName>
        <fullName evidence="3">Uncharacterized protein</fullName>
    </submittedName>
</protein>
<feature type="coiled-coil region" evidence="1">
    <location>
        <begin position="95"/>
        <end position="122"/>
    </location>
</feature>
<gene>
    <name evidence="3" type="ordered locus">ambt_21835</name>
</gene>
<accession>F5ZG88</accession>
<evidence type="ECO:0000313" key="4">
    <source>
        <dbReference type="Proteomes" id="UP000000683"/>
    </source>
</evidence>
<feature type="transmembrane region" description="Helical" evidence="2">
    <location>
        <begin position="51"/>
        <end position="70"/>
    </location>
</feature>
<reference evidence="3 4" key="1">
    <citation type="journal article" date="2011" name="J. Bacteriol.">
        <title>Complete genome sequence of the polycyclic aromatic hydrocarbon-degrading bacterium Alteromonas sp. strain SN2.</title>
        <authorList>
            <person name="Jin H.M."/>
            <person name="Jeong H."/>
            <person name="Moon E.J."/>
            <person name="Math R.K."/>
            <person name="Lee K."/>
            <person name="Kim H.J."/>
            <person name="Jeon C.O."/>
            <person name="Oh T.K."/>
            <person name="Kim J.F."/>
        </authorList>
    </citation>
    <scope>NUCLEOTIDE SEQUENCE [LARGE SCALE GENOMIC DNA]</scope>
    <source>
        <strain evidence="4">JCM 17741 / KACC 18427 / KCTC 11700BP / SN2</strain>
    </source>
</reference>
<keyword evidence="4" id="KW-1185">Reference proteome</keyword>
<name>F5ZG88_ALTNA</name>
<organism evidence="3 4">
    <name type="scientific">Alteromonas naphthalenivorans</name>
    <dbReference type="NCBI Taxonomy" id="715451"/>
    <lineage>
        <taxon>Bacteria</taxon>
        <taxon>Pseudomonadati</taxon>
        <taxon>Pseudomonadota</taxon>
        <taxon>Gammaproteobacteria</taxon>
        <taxon>Alteromonadales</taxon>
        <taxon>Alteromonadaceae</taxon>
        <taxon>Alteromonas/Salinimonas group</taxon>
        <taxon>Alteromonas</taxon>
    </lineage>
</organism>
<dbReference type="EMBL" id="CP002339">
    <property type="protein sequence ID" value="AEF05856.1"/>
    <property type="molecule type" value="Genomic_DNA"/>
</dbReference>
<sequence>MLILCSLWLSKKITSICNFFRKPKTSNGEEGDENTFIGYDTFTSEHTMSTLSIFLLIGFIATIALAASYLDAKFQWRLNDWMNGTCSNPFIASKATQQQQLIAKKDKQIEALIERVETLEAIVTEPAYELNQKINALK</sequence>
<dbReference type="eggNOG" id="ENOG5033DJK">
    <property type="taxonomic scope" value="Bacteria"/>
</dbReference>
<evidence type="ECO:0000256" key="1">
    <source>
        <dbReference type="SAM" id="Coils"/>
    </source>
</evidence>
<keyword evidence="2" id="KW-0472">Membrane</keyword>
<evidence type="ECO:0000256" key="2">
    <source>
        <dbReference type="SAM" id="Phobius"/>
    </source>
</evidence>
<dbReference type="KEGG" id="alt:ambt_21835"/>
<keyword evidence="2" id="KW-1133">Transmembrane helix</keyword>
<dbReference type="HOGENOM" id="CLU_1850953_0_0_6"/>
<dbReference type="AlphaFoldDB" id="F5ZG88"/>
<keyword evidence="1" id="KW-0175">Coiled coil</keyword>
<keyword evidence="2" id="KW-0812">Transmembrane</keyword>
<proteinExistence type="predicted"/>
<dbReference type="Proteomes" id="UP000000683">
    <property type="component" value="Chromosome"/>
</dbReference>
<evidence type="ECO:0000313" key="3">
    <source>
        <dbReference type="EMBL" id="AEF05856.1"/>
    </source>
</evidence>